<protein>
    <recommendedName>
        <fullName evidence="4">Protein rolling stone</fullName>
    </recommendedName>
</protein>
<reference evidence="2 3" key="1">
    <citation type="journal article" date="2007" name="Nature">
        <title>Evolution of genes and genomes on the Drosophila phylogeny.</title>
        <authorList>
            <consortium name="Drosophila 12 Genomes Consortium"/>
            <person name="Clark A.G."/>
            <person name="Eisen M.B."/>
            <person name="Smith D.R."/>
            <person name="Bergman C.M."/>
            <person name="Oliver B."/>
            <person name="Markow T.A."/>
            <person name="Kaufman T.C."/>
            <person name="Kellis M."/>
            <person name="Gelbart W."/>
            <person name="Iyer V.N."/>
            <person name="Pollard D.A."/>
            <person name="Sackton T.B."/>
            <person name="Larracuente A.M."/>
            <person name="Singh N.D."/>
            <person name="Abad J.P."/>
            <person name="Abt D.N."/>
            <person name="Adryan B."/>
            <person name="Aguade M."/>
            <person name="Akashi H."/>
            <person name="Anderson W.W."/>
            <person name="Aquadro C.F."/>
            <person name="Ardell D.H."/>
            <person name="Arguello R."/>
            <person name="Artieri C.G."/>
            <person name="Barbash D.A."/>
            <person name="Barker D."/>
            <person name="Barsanti P."/>
            <person name="Batterham P."/>
            <person name="Batzoglou S."/>
            <person name="Begun D."/>
            <person name="Bhutkar A."/>
            <person name="Blanco E."/>
            <person name="Bosak S.A."/>
            <person name="Bradley R.K."/>
            <person name="Brand A.D."/>
            <person name="Brent M.R."/>
            <person name="Brooks A.N."/>
            <person name="Brown R.H."/>
            <person name="Butlin R.K."/>
            <person name="Caggese C."/>
            <person name="Calvi B.R."/>
            <person name="Bernardo de Carvalho A."/>
            <person name="Caspi A."/>
            <person name="Castrezana S."/>
            <person name="Celniker S.E."/>
            <person name="Chang J.L."/>
            <person name="Chapple C."/>
            <person name="Chatterji S."/>
            <person name="Chinwalla A."/>
            <person name="Civetta A."/>
            <person name="Clifton S.W."/>
            <person name="Comeron J.M."/>
            <person name="Costello J.C."/>
            <person name="Coyne J.A."/>
            <person name="Daub J."/>
            <person name="David R.G."/>
            <person name="Delcher A.L."/>
            <person name="Delehaunty K."/>
            <person name="Do C.B."/>
            <person name="Ebling H."/>
            <person name="Edwards K."/>
            <person name="Eickbush T."/>
            <person name="Evans J.D."/>
            <person name="Filipski A."/>
            <person name="Findeiss S."/>
            <person name="Freyhult E."/>
            <person name="Fulton L."/>
            <person name="Fulton R."/>
            <person name="Garcia A.C."/>
            <person name="Gardiner A."/>
            <person name="Garfield D.A."/>
            <person name="Garvin B.E."/>
            <person name="Gibson G."/>
            <person name="Gilbert D."/>
            <person name="Gnerre S."/>
            <person name="Godfrey J."/>
            <person name="Good R."/>
            <person name="Gotea V."/>
            <person name="Gravely B."/>
            <person name="Greenberg A.J."/>
            <person name="Griffiths-Jones S."/>
            <person name="Gross S."/>
            <person name="Guigo R."/>
            <person name="Gustafson E.A."/>
            <person name="Haerty W."/>
            <person name="Hahn M.W."/>
            <person name="Halligan D.L."/>
            <person name="Halpern A.L."/>
            <person name="Halter G.M."/>
            <person name="Han M.V."/>
            <person name="Heger A."/>
            <person name="Hillier L."/>
            <person name="Hinrichs A.S."/>
            <person name="Holmes I."/>
            <person name="Hoskins R.A."/>
            <person name="Hubisz M.J."/>
            <person name="Hultmark D."/>
            <person name="Huntley M.A."/>
            <person name="Jaffe D.B."/>
            <person name="Jagadeeshan S."/>
            <person name="Jeck W.R."/>
            <person name="Johnson J."/>
            <person name="Jones C.D."/>
            <person name="Jordan W.C."/>
            <person name="Karpen G.H."/>
            <person name="Kataoka E."/>
            <person name="Keightley P.D."/>
            <person name="Kheradpour P."/>
            <person name="Kirkness E.F."/>
            <person name="Koerich L.B."/>
            <person name="Kristiansen K."/>
            <person name="Kudrna D."/>
            <person name="Kulathinal R.J."/>
            <person name="Kumar S."/>
            <person name="Kwok R."/>
            <person name="Lander E."/>
            <person name="Langley C.H."/>
            <person name="Lapoint R."/>
            <person name="Lazzaro B.P."/>
            <person name="Lee S.J."/>
            <person name="Levesque L."/>
            <person name="Li R."/>
            <person name="Lin C.F."/>
            <person name="Lin M.F."/>
            <person name="Lindblad-Toh K."/>
            <person name="Llopart A."/>
            <person name="Long M."/>
            <person name="Low L."/>
            <person name="Lozovsky E."/>
            <person name="Lu J."/>
            <person name="Luo M."/>
            <person name="Machado C.A."/>
            <person name="Makalowski W."/>
            <person name="Marzo M."/>
            <person name="Matsuda M."/>
            <person name="Matzkin L."/>
            <person name="McAllister B."/>
            <person name="McBride C.S."/>
            <person name="McKernan B."/>
            <person name="McKernan K."/>
            <person name="Mendez-Lago M."/>
            <person name="Minx P."/>
            <person name="Mollenhauer M.U."/>
            <person name="Montooth K."/>
            <person name="Mount S.M."/>
            <person name="Mu X."/>
            <person name="Myers E."/>
            <person name="Negre B."/>
            <person name="Newfeld S."/>
            <person name="Nielsen R."/>
            <person name="Noor M.A."/>
            <person name="O'Grady P."/>
            <person name="Pachter L."/>
            <person name="Papaceit M."/>
            <person name="Parisi M.J."/>
            <person name="Parisi M."/>
            <person name="Parts L."/>
            <person name="Pedersen J.S."/>
            <person name="Pesole G."/>
            <person name="Phillippy A.M."/>
            <person name="Ponting C.P."/>
            <person name="Pop M."/>
            <person name="Porcelli D."/>
            <person name="Powell J.R."/>
            <person name="Prohaska S."/>
            <person name="Pruitt K."/>
            <person name="Puig M."/>
            <person name="Quesneville H."/>
            <person name="Ram K.R."/>
            <person name="Rand D."/>
            <person name="Rasmussen M.D."/>
            <person name="Reed L.K."/>
            <person name="Reenan R."/>
            <person name="Reily A."/>
            <person name="Remington K.A."/>
            <person name="Rieger T.T."/>
            <person name="Ritchie M.G."/>
            <person name="Robin C."/>
            <person name="Rogers Y.H."/>
            <person name="Rohde C."/>
            <person name="Rozas J."/>
            <person name="Rubenfield M.J."/>
            <person name="Ruiz A."/>
            <person name="Russo S."/>
            <person name="Salzberg S.L."/>
            <person name="Sanchez-Gracia A."/>
            <person name="Saranga D.J."/>
            <person name="Sato H."/>
            <person name="Schaeffer S.W."/>
            <person name="Schatz M.C."/>
            <person name="Schlenke T."/>
            <person name="Schwartz R."/>
            <person name="Segarra C."/>
            <person name="Singh R.S."/>
            <person name="Sirot L."/>
            <person name="Sirota M."/>
            <person name="Sisneros N.B."/>
            <person name="Smith C.D."/>
            <person name="Smith T.F."/>
            <person name="Spieth J."/>
            <person name="Stage D.E."/>
            <person name="Stark A."/>
            <person name="Stephan W."/>
            <person name="Strausberg R.L."/>
            <person name="Strempel S."/>
            <person name="Sturgill D."/>
            <person name="Sutton G."/>
            <person name="Sutton G.G."/>
            <person name="Tao W."/>
            <person name="Teichmann S."/>
            <person name="Tobari Y.N."/>
            <person name="Tomimura Y."/>
            <person name="Tsolas J.M."/>
            <person name="Valente V.L."/>
            <person name="Venter E."/>
            <person name="Venter J.C."/>
            <person name="Vicario S."/>
            <person name="Vieira F.G."/>
            <person name="Vilella A.J."/>
            <person name="Villasante A."/>
            <person name="Walenz B."/>
            <person name="Wang J."/>
            <person name="Wasserman M."/>
            <person name="Watts T."/>
            <person name="Wilson D."/>
            <person name="Wilson R.K."/>
            <person name="Wing R.A."/>
            <person name="Wolfner M.F."/>
            <person name="Wong A."/>
            <person name="Wong G.K."/>
            <person name="Wu C.I."/>
            <person name="Wu G."/>
            <person name="Yamamoto D."/>
            <person name="Yang H.P."/>
            <person name="Yang S.P."/>
            <person name="Yorke J.A."/>
            <person name="Yoshida K."/>
            <person name="Zdobnov E."/>
            <person name="Zhang P."/>
            <person name="Zhang Y."/>
            <person name="Zimin A.V."/>
            <person name="Baldwin J."/>
            <person name="Abdouelleil A."/>
            <person name="Abdulkadir J."/>
            <person name="Abebe A."/>
            <person name="Abera B."/>
            <person name="Abreu J."/>
            <person name="Acer S.C."/>
            <person name="Aftuck L."/>
            <person name="Alexander A."/>
            <person name="An P."/>
            <person name="Anderson E."/>
            <person name="Anderson S."/>
            <person name="Arachi H."/>
            <person name="Azer M."/>
            <person name="Bachantsang P."/>
            <person name="Barry A."/>
            <person name="Bayul T."/>
            <person name="Berlin A."/>
            <person name="Bessette D."/>
            <person name="Bloom T."/>
            <person name="Blye J."/>
            <person name="Boguslavskiy L."/>
            <person name="Bonnet C."/>
            <person name="Boukhgalter B."/>
            <person name="Bourzgui I."/>
            <person name="Brown A."/>
            <person name="Cahill P."/>
            <person name="Channer S."/>
            <person name="Cheshatsang Y."/>
            <person name="Chuda L."/>
            <person name="Citroen M."/>
            <person name="Collymore A."/>
            <person name="Cooke P."/>
            <person name="Costello M."/>
            <person name="D'Aco K."/>
            <person name="Daza R."/>
            <person name="De Haan G."/>
            <person name="DeGray S."/>
            <person name="DeMaso C."/>
            <person name="Dhargay N."/>
            <person name="Dooley K."/>
            <person name="Dooley E."/>
            <person name="Doricent M."/>
            <person name="Dorje P."/>
            <person name="Dorjee K."/>
            <person name="Dupes A."/>
            <person name="Elong R."/>
            <person name="Falk J."/>
            <person name="Farina A."/>
            <person name="Faro S."/>
            <person name="Ferguson D."/>
            <person name="Fisher S."/>
            <person name="Foley C.D."/>
            <person name="Franke A."/>
            <person name="Friedrich D."/>
            <person name="Gadbois L."/>
            <person name="Gearin G."/>
            <person name="Gearin C.R."/>
            <person name="Giannoukos G."/>
            <person name="Goode T."/>
            <person name="Graham J."/>
            <person name="Grandbois E."/>
            <person name="Grewal S."/>
            <person name="Gyaltsen K."/>
            <person name="Hafez N."/>
            <person name="Hagos B."/>
            <person name="Hall J."/>
            <person name="Henson C."/>
            <person name="Hollinger A."/>
            <person name="Honan T."/>
            <person name="Huard M.D."/>
            <person name="Hughes L."/>
            <person name="Hurhula B."/>
            <person name="Husby M.E."/>
            <person name="Kamat A."/>
            <person name="Kanga B."/>
            <person name="Kashin S."/>
            <person name="Khazanovich D."/>
            <person name="Kisner P."/>
            <person name="Lance K."/>
            <person name="Lara M."/>
            <person name="Lee W."/>
            <person name="Lennon N."/>
            <person name="Letendre F."/>
            <person name="LeVine R."/>
            <person name="Lipovsky A."/>
            <person name="Liu X."/>
            <person name="Liu J."/>
            <person name="Liu S."/>
            <person name="Lokyitsang T."/>
            <person name="Lokyitsang Y."/>
            <person name="Lubonja R."/>
            <person name="Lui A."/>
            <person name="MacDonald P."/>
            <person name="Magnisalis V."/>
            <person name="Maru K."/>
            <person name="Matthews C."/>
            <person name="McCusker W."/>
            <person name="McDonough S."/>
            <person name="Mehta T."/>
            <person name="Meldrim J."/>
            <person name="Meneus L."/>
            <person name="Mihai O."/>
            <person name="Mihalev A."/>
            <person name="Mihova T."/>
            <person name="Mittelman R."/>
            <person name="Mlenga V."/>
            <person name="Montmayeur A."/>
            <person name="Mulrain L."/>
            <person name="Navidi A."/>
            <person name="Naylor J."/>
            <person name="Negash T."/>
            <person name="Nguyen T."/>
            <person name="Nguyen N."/>
            <person name="Nicol R."/>
            <person name="Norbu C."/>
            <person name="Norbu N."/>
            <person name="Novod N."/>
            <person name="O'Neill B."/>
            <person name="Osman S."/>
            <person name="Markiewicz E."/>
            <person name="Oyono O.L."/>
            <person name="Patti C."/>
            <person name="Phunkhang P."/>
            <person name="Pierre F."/>
            <person name="Priest M."/>
            <person name="Raghuraman S."/>
            <person name="Rege F."/>
            <person name="Reyes R."/>
            <person name="Rise C."/>
            <person name="Rogov P."/>
            <person name="Ross K."/>
            <person name="Ryan E."/>
            <person name="Settipalli S."/>
            <person name="Shea T."/>
            <person name="Sherpa N."/>
            <person name="Shi L."/>
            <person name="Shih D."/>
            <person name="Sparrow T."/>
            <person name="Spaulding J."/>
            <person name="Stalker J."/>
            <person name="Stange-Thomann N."/>
            <person name="Stavropoulos S."/>
            <person name="Stone C."/>
            <person name="Strader C."/>
            <person name="Tesfaye S."/>
            <person name="Thomson T."/>
            <person name="Thoulutsang Y."/>
            <person name="Thoulutsang D."/>
            <person name="Topham K."/>
            <person name="Topping I."/>
            <person name="Tsamla T."/>
            <person name="Vassiliev H."/>
            <person name="Vo A."/>
            <person name="Wangchuk T."/>
            <person name="Wangdi T."/>
            <person name="Weiand M."/>
            <person name="Wilkinson J."/>
            <person name="Wilson A."/>
            <person name="Yadav S."/>
            <person name="Young G."/>
            <person name="Yu Q."/>
            <person name="Zembek L."/>
            <person name="Zhong D."/>
            <person name="Zimmer A."/>
            <person name="Zwirko Z."/>
            <person name="Jaffe D.B."/>
            <person name="Alvarez P."/>
            <person name="Brockman W."/>
            <person name="Butler J."/>
            <person name="Chin C."/>
            <person name="Gnerre S."/>
            <person name="Grabherr M."/>
            <person name="Kleber M."/>
            <person name="Mauceli E."/>
            <person name="MacCallum I."/>
        </authorList>
    </citation>
    <scope>NUCLEOTIDE SEQUENCE [LARGE SCALE GENOMIC DNA]</scope>
    <source>
        <strain evidence="3">Tai18E2 / Tucson 14021-0261.01</strain>
    </source>
</reference>
<feature type="transmembrane region" description="Helical" evidence="1">
    <location>
        <begin position="166"/>
        <end position="184"/>
    </location>
</feature>
<dbReference type="PANTHER" id="PTHR12242">
    <property type="entry name" value="OS02G0130600 PROTEIN-RELATED"/>
    <property type="match status" value="1"/>
</dbReference>
<keyword evidence="3" id="KW-1185">Reference proteome</keyword>
<evidence type="ECO:0008006" key="4">
    <source>
        <dbReference type="Google" id="ProtNLM"/>
    </source>
</evidence>
<dbReference type="AlphaFoldDB" id="B4P0W2"/>
<keyword evidence="1" id="KW-1133">Transmembrane helix</keyword>
<dbReference type="InterPro" id="IPR049352">
    <property type="entry name" value="Rost"/>
</dbReference>
<evidence type="ECO:0000313" key="3">
    <source>
        <dbReference type="Proteomes" id="UP000002282"/>
    </source>
</evidence>
<accession>B4P0W2</accession>
<dbReference type="Pfam" id="PF21534">
    <property type="entry name" value="Rost"/>
    <property type="match status" value="1"/>
</dbReference>
<dbReference type="KEGG" id="dya:Dyak_GE24809"/>
<sequence length="273" mass="31642">MLRLLSGTEPESSSGHLQEPLSLRDELRFSGLGLHHHTPTDFLRSQWQRGPKSSIFLVYRWLLGGFFGTGVVSCIYQYYQHGNFFIFLTNWGFVLCGITSIAGAILVTIYHYKPETWVLPSCWIKIYWACYWINISLACLIAVVYWTAIYPKDRVITNPTRVSDLFNIWTHLLPPIFFTIDNFVVAQPARLLHFVYPLAFLHLYGIFAIIFYARGGRNLDGKHYIYPFLNFAKPKIVLRTVSWLSIMLVSLSSLQYGVYRLRNFIARKLGKLL</sequence>
<name>B4P0W2_DROYA</name>
<reference evidence="2 3" key="2">
    <citation type="journal article" date="2007" name="PLoS Biol.">
        <title>Principles of genome evolution in the Drosophila melanogaster species group.</title>
        <authorList>
            <person name="Ranz J.M."/>
            <person name="Maurin D."/>
            <person name="Chan Y.S."/>
            <person name="von Grotthuss M."/>
            <person name="Hillier L.W."/>
            <person name="Roote J."/>
            <person name="Ashburner M."/>
            <person name="Bergman C.M."/>
        </authorList>
    </citation>
    <scope>NUCLEOTIDE SEQUENCE [LARGE SCALE GENOMIC DNA]</scope>
    <source>
        <strain evidence="3">Tai18E2 / Tucson 14021-0261.01</strain>
    </source>
</reference>
<dbReference type="PANTHER" id="PTHR12242:SF46">
    <property type="entry name" value="IP08657P-RELATED"/>
    <property type="match status" value="1"/>
</dbReference>
<proteinExistence type="predicted"/>
<feature type="transmembrane region" description="Helical" evidence="1">
    <location>
        <begin position="236"/>
        <end position="259"/>
    </location>
</feature>
<dbReference type="HOGENOM" id="CLU_066320_1_0_1"/>
<gene>
    <name evidence="2" type="primary">Dyak\GE24809</name>
    <name evidence="2" type="synonym">dyak_GLEANR_847</name>
    <name evidence="2" type="synonym">GE24809</name>
    <name evidence="2" type="ORF">Dyak_GE24809</name>
</gene>
<feature type="transmembrane region" description="Helical" evidence="1">
    <location>
        <begin position="124"/>
        <end position="146"/>
    </location>
</feature>
<feature type="transmembrane region" description="Helical" evidence="1">
    <location>
        <begin position="91"/>
        <end position="112"/>
    </location>
</feature>
<organism evidence="2 3">
    <name type="scientific">Drosophila yakuba</name>
    <name type="common">Fruit fly</name>
    <dbReference type="NCBI Taxonomy" id="7245"/>
    <lineage>
        <taxon>Eukaryota</taxon>
        <taxon>Metazoa</taxon>
        <taxon>Ecdysozoa</taxon>
        <taxon>Arthropoda</taxon>
        <taxon>Hexapoda</taxon>
        <taxon>Insecta</taxon>
        <taxon>Pterygota</taxon>
        <taxon>Neoptera</taxon>
        <taxon>Endopterygota</taxon>
        <taxon>Diptera</taxon>
        <taxon>Brachycera</taxon>
        <taxon>Muscomorpha</taxon>
        <taxon>Ephydroidea</taxon>
        <taxon>Drosophilidae</taxon>
        <taxon>Drosophila</taxon>
        <taxon>Sophophora</taxon>
    </lineage>
</organism>
<keyword evidence="1" id="KW-0472">Membrane</keyword>
<feature type="transmembrane region" description="Helical" evidence="1">
    <location>
        <begin position="57"/>
        <end position="79"/>
    </location>
</feature>
<evidence type="ECO:0000256" key="1">
    <source>
        <dbReference type="SAM" id="Phobius"/>
    </source>
</evidence>
<feature type="transmembrane region" description="Helical" evidence="1">
    <location>
        <begin position="191"/>
        <end position="213"/>
    </location>
</feature>
<evidence type="ECO:0000313" key="2">
    <source>
        <dbReference type="EMBL" id="EDW89036.2"/>
    </source>
</evidence>
<dbReference type="eggNOG" id="ENOG502S8CX">
    <property type="taxonomic scope" value="Eukaryota"/>
</dbReference>
<keyword evidence="1" id="KW-0812">Transmembrane</keyword>
<dbReference type="Proteomes" id="UP000002282">
    <property type="component" value="Chromosome 2L"/>
</dbReference>
<dbReference type="OrthoDB" id="419711at2759"/>
<dbReference type="EMBL" id="CM000157">
    <property type="protein sequence ID" value="EDW89036.2"/>
    <property type="molecule type" value="Genomic_DNA"/>
</dbReference>
<dbReference type="GO" id="GO:0016020">
    <property type="term" value="C:membrane"/>
    <property type="evidence" value="ECO:0007669"/>
    <property type="project" value="TreeGrafter"/>
</dbReference>